<proteinExistence type="predicted"/>
<sequence length="169" mass="18259">MGAASRIPLRIADKPQRAVRKRSCAADDPSSRGSEWTAQCQGTLPLISFSPVADGSRASKHGAIRGIRPLPFPSDSCARLCRDVADARAAARALARLPCPGRQRAFFGCFISALCESAAVPVRAPRYGEVRDAEFVSRWNFFPPCAPLRSVSRGASGRRSRPNEFESGK</sequence>
<evidence type="ECO:0000256" key="1">
    <source>
        <dbReference type="SAM" id="MobiDB-lite"/>
    </source>
</evidence>
<comment type="caution">
    <text evidence="2">The sequence shown here is derived from an EMBL/GenBank/DDBJ whole genome shotgun (WGS) entry which is preliminary data.</text>
</comment>
<evidence type="ECO:0000313" key="2">
    <source>
        <dbReference type="EMBL" id="KAH9369242.1"/>
    </source>
</evidence>
<dbReference type="EMBL" id="JABSTR010000004">
    <property type="protein sequence ID" value="KAH9369242.1"/>
    <property type="molecule type" value="Genomic_DNA"/>
</dbReference>
<feature type="region of interest" description="Disordered" evidence="1">
    <location>
        <begin position="150"/>
        <end position="169"/>
    </location>
</feature>
<organism evidence="2 3">
    <name type="scientific">Haemaphysalis longicornis</name>
    <name type="common">Bush tick</name>
    <dbReference type="NCBI Taxonomy" id="44386"/>
    <lineage>
        <taxon>Eukaryota</taxon>
        <taxon>Metazoa</taxon>
        <taxon>Ecdysozoa</taxon>
        <taxon>Arthropoda</taxon>
        <taxon>Chelicerata</taxon>
        <taxon>Arachnida</taxon>
        <taxon>Acari</taxon>
        <taxon>Parasitiformes</taxon>
        <taxon>Ixodida</taxon>
        <taxon>Ixodoidea</taxon>
        <taxon>Ixodidae</taxon>
        <taxon>Haemaphysalinae</taxon>
        <taxon>Haemaphysalis</taxon>
    </lineage>
</organism>
<dbReference type="Proteomes" id="UP000821853">
    <property type="component" value="Chromosome 2"/>
</dbReference>
<dbReference type="VEuPathDB" id="VectorBase:HLOH_056803"/>
<name>A0A9J6G1D5_HAELO</name>
<dbReference type="AlphaFoldDB" id="A0A9J6G1D5"/>
<gene>
    <name evidence="2" type="ORF">HPB48_003086</name>
</gene>
<protein>
    <submittedName>
        <fullName evidence="2">Uncharacterized protein</fullName>
    </submittedName>
</protein>
<accession>A0A9J6G1D5</accession>
<evidence type="ECO:0000313" key="3">
    <source>
        <dbReference type="Proteomes" id="UP000821853"/>
    </source>
</evidence>
<reference evidence="2 3" key="1">
    <citation type="journal article" date="2020" name="Cell">
        <title>Large-Scale Comparative Analyses of Tick Genomes Elucidate Their Genetic Diversity and Vector Capacities.</title>
        <authorList>
            <consortium name="Tick Genome and Microbiome Consortium (TIGMIC)"/>
            <person name="Jia N."/>
            <person name="Wang J."/>
            <person name="Shi W."/>
            <person name="Du L."/>
            <person name="Sun Y."/>
            <person name="Zhan W."/>
            <person name="Jiang J.F."/>
            <person name="Wang Q."/>
            <person name="Zhang B."/>
            <person name="Ji P."/>
            <person name="Bell-Sakyi L."/>
            <person name="Cui X.M."/>
            <person name="Yuan T.T."/>
            <person name="Jiang B.G."/>
            <person name="Yang W.F."/>
            <person name="Lam T.T."/>
            <person name="Chang Q.C."/>
            <person name="Ding S.J."/>
            <person name="Wang X.J."/>
            <person name="Zhu J.G."/>
            <person name="Ruan X.D."/>
            <person name="Zhao L."/>
            <person name="Wei J.T."/>
            <person name="Ye R.Z."/>
            <person name="Que T.C."/>
            <person name="Du C.H."/>
            <person name="Zhou Y.H."/>
            <person name="Cheng J.X."/>
            <person name="Dai P.F."/>
            <person name="Guo W.B."/>
            <person name="Han X.H."/>
            <person name="Huang E.J."/>
            <person name="Li L.F."/>
            <person name="Wei W."/>
            <person name="Gao Y.C."/>
            <person name="Liu J.Z."/>
            <person name="Shao H.Z."/>
            <person name="Wang X."/>
            <person name="Wang C.C."/>
            <person name="Yang T.C."/>
            <person name="Huo Q.B."/>
            <person name="Li W."/>
            <person name="Chen H.Y."/>
            <person name="Chen S.E."/>
            <person name="Zhou L.G."/>
            <person name="Ni X.B."/>
            <person name="Tian J.H."/>
            <person name="Sheng Y."/>
            <person name="Liu T."/>
            <person name="Pan Y.S."/>
            <person name="Xia L.Y."/>
            <person name="Li J."/>
            <person name="Zhao F."/>
            <person name="Cao W.C."/>
        </authorList>
    </citation>
    <scope>NUCLEOTIDE SEQUENCE [LARGE SCALE GENOMIC DNA]</scope>
    <source>
        <strain evidence="2">HaeL-2018</strain>
    </source>
</reference>
<keyword evidence="3" id="KW-1185">Reference proteome</keyword>